<dbReference type="Pfam" id="PF22590">
    <property type="entry name" value="Cas3-like_C_2"/>
    <property type="match status" value="1"/>
</dbReference>
<dbReference type="InterPro" id="IPR050547">
    <property type="entry name" value="DEAD_box_RNA_helicases"/>
</dbReference>
<keyword evidence="5" id="KW-0547">Nucleotide-binding</keyword>
<evidence type="ECO:0000256" key="8">
    <source>
        <dbReference type="ARBA" id="ARBA00022840"/>
    </source>
</evidence>
<comment type="similarity">
    <text evidence="1">In the N-terminal section; belongs to the CRISPR-associated nuclease Cas3-HD family.</text>
</comment>
<organism evidence="11 12">
    <name type="scientific">Protofrankia coriariae</name>
    <dbReference type="NCBI Taxonomy" id="1562887"/>
    <lineage>
        <taxon>Bacteria</taxon>
        <taxon>Bacillati</taxon>
        <taxon>Actinomycetota</taxon>
        <taxon>Actinomycetes</taxon>
        <taxon>Frankiales</taxon>
        <taxon>Frankiaceae</taxon>
        <taxon>Protofrankia</taxon>
    </lineage>
</organism>
<dbReference type="CDD" id="cd09641">
    <property type="entry name" value="Cas3''_I"/>
    <property type="match status" value="1"/>
</dbReference>
<dbReference type="Proteomes" id="UP000035425">
    <property type="component" value="Unassembled WGS sequence"/>
</dbReference>
<reference evidence="11 12" key="1">
    <citation type="submission" date="2014-12" db="EMBL/GenBank/DDBJ databases">
        <title>Frankia sp. BMG5.1 draft genome.</title>
        <authorList>
            <person name="Gtari M."/>
            <person name="Ghodhbane-Gtari F."/>
            <person name="Nouioui I."/>
            <person name="Ktari A."/>
            <person name="Hezbri K."/>
            <person name="Mimouni W."/>
            <person name="Sbissi I."/>
            <person name="Ayari A."/>
            <person name="Yamanaka T."/>
            <person name="Normand P."/>
            <person name="Tisa L.S."/>
            <person name="Boudabous A."/>
        </authorList>
    </citation>
    <scope>NUCLEOTIDE SEQUENCE [LARGE SCALE GENOMIC DNA]</scope>
    <source>
        <strain evidence="11 12">BMG5.1</strain>
    </source>
</reference>
<keyword evidence="7" id="KW-0347">Helicase</keyword>
<accession>A0ABR5F439</accession>
<keyword evidence="9" id="KW-0051">Antiviral defense</keyword>
<comment type="caution">
    <text evidence="11">The sequence shown here is derived from an EMBL/GenBank/DDBJ whole genome shotgun (WGS) entry which is preliminary data.</text>
</comment>
<feature type="domain" description="HD Cas3-type" evidence="10">
    <location>
        <begin position="22"/>
        <end position="242"/>
    </location>
</feature>
<dbReference type="PANTHER" id="PTHR47963">
    <property type="entry name" value="DEAD-BOX ATP-DEPENDENT RNA HELICASE 47, MITOCHONDRIAL"/>
    <property type="match status" value="1"/>
</dbReference>
<dbReference type="InterPro" id="IPR027417">
    <property type="entry name" value="P-loop_NTPase"/>
</dbReference>
<evidence type="ECO:0000256" key="2">
    <source>
        <dbReference type="ARBA" id="ARBA00009046"/>
    </source>
</evidence>
<evidence type="ECO:0000256" key="5">
    <source>
        <dbReference type="ARBA" id="ARBA00022741"/>
    </source>
</evidence>
<dbReference type="PROSITE" id="PS51643">
    <property type="entry name" value="HD_CAS3"/>
    <property type="match status" value="1"/>
</dbReference>
<evidence type="ECO:0000256" key="7">
    <source>
        <dbReference type="ARBA" id="ARBA00022806"/>
    </source>
</evidence>
<dbReference type="InterPro" id="IPR014001">
    <property type="entry name" value="Helicase_ATP-bd"/>
</dbReference>
<dbReference type="Pfam" id="PF18019">
    <property type="entry name" value="Cas3_HD"/>
    <property type="match status" value="1"/>
</dbReference>
<dbReference type="InterPro" id="IPR006474">
    <property type="entry name" value="Helicase_Cas3_CRISPR-ass_core"/>
</dbReference>
<keyword evidence="12" id="KW-1185">Reference proteome</keyword>
<protein>
    <recommendedName>
        <fullName evidence="10">HD Cas3-type domain-containing protein</fullName>
    </recommendedName>
</protein>
<sequence length="869" mass="93700">MTVDAARFTGLEQVWAKSPSGQRDAGEALTSHLDATVIAARQVQRRIGHLPGLPAEIAGDAFWTVVAWAALTHDAGKIADGFQRMLRRARDRWPQRHEVLSLGFLPFLLPDTPTRWWIALGVATHHRALADADSGRALRALYPEDLVPTPEDLADELGTVDRERTRMLLGWLTERSSEVGLTAATEAAMPDATGPADASHLCGHALSTLWRLWATWSDADADPGRGLAAVLVQGAVTMADHLSSAHGSLHTRQPFDSGYPERFAGRLAESGRALHAHQKEAASVDGHLILRAWTGSGKTEAGLLWASRQVIAISTACGGVPRVFYTLPYLASINAMTARLAEHDVGDESLIGVSHSRAASYYLSRSLCGADDDAEENRSGRNGVSADGGTGTDAGMAAAKALARAGATRLFRETVRVGTPYQLLRGALAGPTHSSILLDSANSVFVLDELHAYDARKLGFILATFGLWARLGSRVGVLSATLPAPLIELVRTSLENAGNNASSRTPASPVTLVEASHGTAPNRHRIRTAQAHLTDPTTQKMIISRLAAGESVLVVANNVADAQSLFEALSPYAPPLSDSERNSRPGDDLDAEVDGEAAGAWAACLLHSRFKRCDRNAIERTITSRYRSGTSAETRRPGLVVATQVVEVSLDVDFDAIFTSCAPLDALIQRFGRVNRSGTRPPADVVVCQAEMRARRGGTTELYADGVYEREPTEAAWQVLTAHDSEIVSEASLLGWLDDIFDSDWGQRWVDEVTRHRDAFTSSFLTFTRPFSDRSELTDAFDKIFDGTEGILASDEDEYASLLATAATGAQGRLLAADLLIPLPYYAKKLAGWNRQLGVFVIDGDYDKKRGLTAVRGRAADRYQPGELI</sequence>
<proteinExistence type="inferred from homology"/>
<dbReference type="SMART" id="SM00487">
    <property type="entry name" value="DEXDc"/>
    <property type="match status" value="1"/>
</dbReference>
<evidence type="ECO:0000256" key="1">
    <source>
        <dbReference type="ARBA" id="ARBA00006847"/>
    </source>
</evidence>
<dbReference type="InterPro" id="IPR006483">
    <property type="entry name" value="CRISPR-assoc_Cas3_HD"/>
</dbReference>
<dbReference type="SUPFAM" id="SSF52540">
    <property type="entry name" value="P-loop containing nucleoside triphosphate hydrolases"/>
    <property type="match status" value="1"/>
</dbReference>
<dbReference type="EMBL" id="JWIO01000014">
    <property type="protein sequence ID" value="KLL11489.1"/>
    <property type="molecule type" value="Genomic_DNA"/>
</dbReference>
<dbReference type="PANTHER" id="PTHR47963:SF9">
    <property type="entry name" value="CRISPR-ASSOCIATED ENDONUCLEASE_HELICASE CAS3"/>
    <property type="match status" value="1"/>
</dbReference>
<keyword evidence="6" id="KW-0378">Hydrolase</keyword>
<dbReference type="InterPro" id="IPR038257">
    <property type="entry name" value="CRISPR-assoc_Cas3_HD_sf"/>
</dbReference>
<keyword evidence="8" id="KW-0067">ATP-binding</keyword>
<evidence type="ECO:0000256" key="3">
    <source>
        <dbReference type="ARBA" id="ARBA00022722"/>
    </source>
</evidence>
<dbReference type="InterPro" id="IPR054712">
    <property type="entry name" value="Cas3-like_dom"/>
</dbReference>
<comment type="similarity">
    <text evidence="2">In the central section; belongs to the CRISPR-associated helicase Cas3 family.</text>
</comment>
<dbReference type="NCBIfam" id="TIGR01587">
    <property type="entry name" value="cas3_core"/>
    <property type="match status" value="1"/>
</dbReference>
<keyword evidence="3" id="KW-0540">Nuclease</keyword>
<dbReference type="Gene3D" id="1.10.3210.30">
    <property type="match status" value="1"/>
</dbReference>
<evidence type="ECO:0000256" key="4">
    <source>
        <dbReference type="ARBA" id="ARBA00022723"/>
    </source>
</evidence>
<gene>
    <name evidence="11" type="ORF">FrCorBMG51_10415</name>
</gene>
<evidence type="ECO:0000259" key="10">
    <source>
        <dbReference type="PROSITE" id="PS51643"/>
    </source>
</evidence>
<evidence type="ECO:0000313" key="11">
    <source>
        <dbReference type="EMBL" id="KLL11489.1"/>
    </source>
</evidence>
<evidence type="ECO:0000256" key="6">
    <source>
        <dbReference type="ARBA" id="ARBA00022801"/>
    </source>
</evidence>
<keyword evidence="4" id="KW-0479">Metal-binding</keyword>
<dbReference type="NCBIfam" id="TIGR01596">
    <property type="entry name" value="cas3_HD"/>
    <property type="match status" value="1"/>
</dbReference>
<evidence type="ECO:0000256" key="9">
    <source>
        <dbReference type="ARBA" id="ARBA00023118"/>
    </source>
</evidence>
<dbReference type="RefSeq" id="WP_047222863.1">
    <property type="nucleotide sequence ID" value="NZ_JWIO01000014.1"/>
</dbReference>
<name>A0ABR5F439_9ACTN</name>
<evidence type="ECO:0000313" key="12">
    <source>
        <dbReference type="Proteomes" id="UP000035425"/>
    </source>
</evidence>
<dbReference type="Gene3D" id="3.40.50.300">
    <property type="entry name" value="P-loop containing nucleotide triphosphate hydrolases"/>
    <property type="match status" value="2"/>
</dbReference>